<dbReference type="Proteomes" id="UP000011761">
    <property type="component" value="Unassembled WGS sequence"/>
</dbReference>
<evidence type="ECO:0000313" key="2">
    <source>
        <dbReference type="Proteomes" id="UP000011761"/>
    </source>
</evidence>
<keyword evidence="2" id="KW-1185">Reference proteome</keyword>
<name>M2MUV1_BAUPA</name>
<gene>
    <name evidence="1" type="ORF">BAUCODRAFT_35337</name>
</gene>
<proteinExistence type="predicted"/>
<sequence length="64" mass="7038">MVLSSVARLDERSELSTISVSARRGPGAPKWPPEPVWEAFVAYVVVMSTRNSDVGLWMTAFVAE</sequence>
<organism evidence="1 2">
    <name type="scientific">Baudoinia panamericana (strain UAMH 10762)</name>
    <name type="common">Angels' share fungus</name>
    <name type="synonym">Baudoinia compniacensis (strain UAMH 10762)</name>
    <dbReference type="NCBI Taxonomy" id="717646"/>
    <lineage>
        <taxon>Eukaryota</taxon>
        <taxon>Fungi</taxon>
        <taxon>Dikarya</taxon>
        <taxon>Ascomycota</taxon>
        <taxon>Pezizomycotina</taxon>
        <taxon>Dothideomycetes</taxon>
        <taxon>Dothideomycetidae</taxon>
        <taxon>Mycosphaerellales</taxon>
        <taxon>Teratosphaeriaceae</taxon>
        <taxon>Baudoinia</taxon>
    </lineage>
</organism>
<protein>
    <submittedName>
        <fullName evidence="1">Uncharacterized protein</fullName>
    </submittedName>
</protein>
<dbReference type="GeneID" id="19112674"/>
<reference evidence="1 2" key="1">
    <citation type="journal article" date="2012" name="PLoS Pathog.">
        <title>Diverse lifestyles and strategies of plant pathogenesis encoded in the genomes of eighteen Dothideomycetes fungi.</title>
        <authorList>
            <person name="Ohm R.A."/>
            <person name="Feau N."/>
            <person name="Henrissat B."/>
            <person name="Schoch C.L."/>
            <person name="Horwitz B.A."/>
            <person name="Barry K.W."/>
            <person name="Condon B.J."/>
            <person name="Copeland A.C."/>
            <person name="Dhillon B."/>
            <person name="Glaser F."/>
            <person name="Hesse C.N."/>
            <person name="Kosti I."/>
            <person name="LaButti K."/>
            <person name="Lindquist E.A."/>
            <person name="Lucas S."/>
            <person name="Salamov A.A."/>
            <person name="Bradshaw R.E."/>
            <person name="Ciuffetti L."/>
            <person name="Hamelin R.C."/>
            <person name="Kema G.H.J."/>
            <person name="Lawrence C."/>
            <person name="Scott J.A."/>
            <person name="Spatafora J.W."/>
            <person name="Turgeon B.G."/>
            <person name="de Wit P.J.G.M."/>
            <person name="Zhong S."/>
            <person name="Goodwin S.B."/>
            <person name="Grigoriev I.V."/>
        </authorList>
    </citation>
    <scope>NUCLEOTIDE SEQUENCE [LARGE SCALE GENOMIC DNA]</scope>
    <source>
        <strain evidence="1 2">UAMH 10762</strain>
    </source>
</reference>
<dbReference type="AlphaFoldDB" id="M2MUV1"/>
<dbReference type="HOGENOM" id="CLU_2867324_0_0_1"/>
<dbReference type="RefSeq" id="XP_007677461.1">
    <property type="nucleotide sequence ID" value="XM_007679271.1"/>
</dbReference>
<dbReference type="EMBL" id="KB445557">
    <property type="protein sequence ID" value="EMC95353.1"/>
    <property type="molecule type" value="Genomic_DNA"/>
</dbReference>
<dbReference type="KEGG" id="bcom:BAUCODRAFT_35337"/>
<evidence type="ECO:0000313" key="1">
    <source>
        <dbReference type="EMBL" id="EMC95353.1"/>
    </source>
</evidence>
<accession>M2MUV1</accession>